<name>A0ACB8A968_9AGAM</name>
<gene>
    <name evidence="1" type="ORF">BJ138DRAFT_1155013</name>
</gene>
<evidence type="ECO:0000313" key="2">
    <source>
        <dbReference type="Proteomes" id="UP000790377"/>
    </source>
</evidence>
<feature type="non-terminal residue" evidence="1">
    <location>
        <position position="1"/>
    </location>
</feature>
<organism evidence="1 2">
    <name type="scientific">Hygrophoropsis aurantiaca</name>
    <dbReference type="NCBI Taxonomy" id="72124"/>
    <lineage>
        <taxon>Eukaryota</taxon>
        <taxon>Fungi</taxon>
        <taxon>Dikarya</taxon>
        <taxon>Basidiomycota</taxon>
        <taxon>Agaricomycotina</taxon>
        <taxon>Agaricomycetes</taxon>
        <taxon>Agaricomycetidae</taxon>
        <taxon>Boletales</taxon>
        <taxon>Coniophorineae</taxon>
        <taxon>Hygrophoropsidaceae</taxon>
        <taxon>Hygrophoropsis</taxon>
    </lineage>
</organism>
<reference evidence="1" key="1">
    <citation type="journal article" date="2021" name="New Phytol.">
        <title>Evolutionary innovations through gain and loss of genes in the ectomycorrhizal Boletales.</title>
        <authorList>
            <person name="Wu G."/>
            <person name="Miyauchi S."/>
            <person name="Morin E."/>
            <person name="Kuo A."/>
            <person name="Drula E."/>
            <person name="Varga T."/>
            <person name="Kohler A."/>
            <person name="Feng B."/>
            <person name="Cao Y."/>
            <person name="Lipzen A."/>
            <person name="Daum C."/>
            <person name="Hundley H."/>
            <person name="Pangilinan J."/>
            <person name="Johnson J."/>
            <person name="Barry K."/>
            <person name="LaButti K."/>
            <person name="Ng V."/>
            <person name="Ahrendt S."/>
            <person name="Min B."/>
            <person name="Choi I.G."/>
            <person name="Park H."/>
            <person name="Plett J.M."/>
            <person name="Magnuson J."/>
            <person name="Spatafora J.W."/>
            <person name="Nagy L.G."/>
            <person name="Henrissat B."/>
            <person name="Grigoriev I.V."/>
            <person name="Yang Z.L."/>
            <person name="Xu J."/>
            <person name="Martin F.M."/>
        </authorList>
    </citation>
    <scope>NUCLEOTIDE SEQUENCE</scope>
    <source>
        <strain evidence="1">ATCC 28755</strain>
    </source>
</reference>
<proteinExistence type="predicted"/>
<comment type="caution">
    <text evidence="1">The sequence shown here is derived from an EMBL/GenBank/DDBJ whole genome shotgun (WGS) entry which is preliminary data.</text>
</comment>
<protein>
    <submittedName>
        <fullName evidence="1">Uncharacterized protein</fullName>
    </submittedName>
</protein>
<dbReference type="EMBL" id="MU267753">
    <property type="protein sequence ID" value="KAH7909556.1"/>
    <property type="molecule type" value="Genomic_DNA"/>
</dbReference>
<dbReference type="Proteomes" id="UP000790377">
    <property type="component" value="Unassembled WGS sequence"/>
</dbReference>
<accession>A0ACB8A968</accession>
<keyword evidence="2" id="KW-1185">Reference proteome</keyword>
<sequence length="263" mass="29219">PTMSNSNSMPTQSLPRPDPSIGTGTNADLNVRPSSKHGGGSRGPGRGDEERERDKEKERGEPSQDVGGTSKHSTGPHLEEQVKATSKRALHYESQMLDLNNKLTENLSNFRAIDSLLQEALAGLQLNANRADRALTHHVPHIQHELDDSLAALHELSATLPTIQARVADIRGVYDSGREKAQSLTSSLLWLNTDFPTRWRLIIFTPSAPVSWRWKAIMRTLFTVFLVFAAWVAYATLVLAWSALGGAYRAHRQRLVWGERLMV</sequence>
<evidence type="ECO:0000313" key="1">
    <source>
        <dbReference type="EMBL" id="KAH7909556.1"/>
    </source>
</evidence>